<protein>
    <submittedName>
        <fullName evidence="1 2">Uncharacterized protein</fullName>
    </submittedName>
</protein>
<dbReference type="EMBL" id="AMQM01002472">
    <property type="status" value="NOT_ANNOTATED_CDS"/>
    <property type="molecule type" value="Genomic_DNA"/>
</dbReference>
<dbReference type="GeneID" id="20201556"/>
<dbReference type="EnsemblMetazoa" id="HelroT166609">
    <property type="protein sequence ID" value="HelroP166609"/>
    <property type="gene ID" value="HelroG166609"/>
</dbReference>
<dbReference type="RefSeq" id="XP_009010085.1">
    <property type="nucleotide sequence ID" value="XM_009011837.1"/>
</dbReference>
<name>T1EYA6_HELRO</name>
<dbReference type="KEGG" id="hro:HELRODRAFT_166609"/>
<reference evidence="3" key="1">
    <citation type="submission" date="2012-12" db="EMBL/GenBank/DDBJ databases">
        <authorList>
            <person name="Hellsten U."/>
            <person name="Grimwood J."/>
            <person name="Chapman J.A."/>
            <person name="Shapiro H."/>
            <person name="Aerts A."/>
            <person name="Otillar R.P."/>
            <person name="Terry A.Y."/>
            <person name="Boore J.L."/>
            <person name="Simakov O."/>
            <person name="Marletaz F."/>
            <person name="Cho S.-J."/>
            <person name="Edsinger-Gonzales E."/>
            <person name="Havlak P."/>
            <person name="Kuo D.-H."/>
            <person name="Larsson T."/>
            <person name="Lv J."/>
            <person name="Arendt D."/>
            <person name="Savage R."/>
            <person name="Osoegawa K."/>
            <person name="de Jong P."/>
            <person name="Lindberg D.R."/>
            <person name="Seaver E.C."/>
            <person name="Weisblat D.A."/>
            <person name="Putnam N.H."/>
            <person name="Grigoriev I.V."/>
            <person name="Rokhsar D.S."/>
        </authorList>
    </citation>
    <scope>NUCLEOTIDE SEQUENCE</scope>
</reference>
<dbReference type="InParanoid" id="T1EYA6"/>
<reference evidence="1 3" key="2">
    <citation type="journal article" date="2013" name="Nature">
        <title>Insights into bilaterian evolution from three spiralian genomes.</title>
        <authorList>
            <person name="Simakov O."/>
            <person name="Marletaz F."/>
            <person name="Cho S.J."/>
            <person name="Edsinger-Gonzales E."/>
            <person name="Havlak P."/>
            <person name="Hellsten U."/>
            <person name="Kuo D.H."/>
            <person name="Larsson T."/>
            <person name="Lv J."/>
            <person name="Arendt D."/>
            <person name="Savage R."/>
            <person name="Osoegawa K."/>
            <person name="de Jong P."/>
            <person name="Grimwood J."/>
            <person name="Chapman J.A."/>
            <person name="Shapiro H."/>
            <person name="Aerts A."/>
            <person name="Otillar R.P."/>
            <person name="Terry A.Y."/>
            <person name="Boore J.L."/>
            <person name="Grigoriev I.V."/>
            <person name="Lindberg D.R."/>
            <person name="Seaver E.C."/>
            <person name="Weisblat D.A."/>
            <person name="Putnam N.H."/>
            <person name="Rokhsar D.S."/>
        </authorList>
    </citation>
    <scope>NUCLEOTIDE SEQUENCE</scope>
</reference>
<dbReference type="HOGENOM" id="CLU_1679829_0_0_1"/>
<dbReference type="EMBL" id="KB095812">
    <property type="protein sequence ID" value="ESO11597.1"/>
    <property type="molecule type" value="Genomic_DNA"/>
</dbReference>
<organism evidence="2 3">
    <name type="scientific">Helobdella robusta</name>
    <name type="common">Californian leech</name>
    <dbReference type="NCBI Taxonomy" id="6412"/>
    <lineage>
        <taxon>Eukaryota</taxon>
        <taxon>Metazoa</taxon>
        <taxon>Spiralia</taxon>
        <taxon>Lophotrochozoa</taxon>
        <taxon>Annelida</taxon>
        <taxon>Clitellata</taxon>
        <taxon>Hirudinea</taxon>
        <taxon>Rhynchobdellida</taxon>
        <taxon>Glossiphoniidae</taxon>
        <taxon>Helobdella</taxon>
    </lineage>
</organism>
<reference evidence="2" key="3">
    <citation type="submission" date="2015-06" db="UniProtKB">
        <authorList>
            <consortium name="EnsemblMetazoa"/>
        </authorList>
    </citation>
    <scope>IDENTIFICATION</scope>
</reference>
<gene>
    <name evidence="2" type="primary">20201556</name>
    <name evidence="1" type="ORF">HELRODRAFT_166609</name>
</gene>
<accession>T1EYA6</accession>
<dbReference type="CTD" id="20201556"/>
<keyword evidence="3" id="KW-1185">Reference proteome</keyword>
<proteinExistence type="predicted"/>
<evidence type="ECO:0000313" key="3">
    <source>
        <dbReference type="Proteomes" id="UP000015101"/>
    </source>
</evidence>
<dbReference type="AlphaFoldDB" id="T1EYA6"/>
<sequence>MTKKISTTIQIKVITHVKSYKQKWHSNAIRLDKTRGTFQAIGVGSSNKNLILCEVIDWADDISNILLEIFNFYSGENHLKKEFEKWEFEEISLDPLKVVTEAAQYISLCFGFLFDYNNLDQMYDPLLGSLESFKSLAVNYASANNTLGKEFRNEVNA</sequence>
<dbReference type="Proteomes" id="UP000015101">
    <property type="component" value="Unassembled WGS sequence"/>
</dbReference>
<evidence type="ECO:0000313" key="2">
    <source>
        <dbReference type="EnsemblMetazoa" id="HelroP166609"/>
    </source>
</evidence>
<evidence type="ECO:0000313" key="1">
    <source>
        <dbReference type="EMBL" id="ESO11597.1"/>
    </source>
</evidence>